<evidence type="ECO:0000259" key="1">
    <source>
        <dbReference type="Pfam" id="PF06985"/>
    </source>
</evidence>
<reference evidence="2" key="1">
    <citation type="submission" date="2023-06" db="EMBL/GenBank/DDBJ databases">
        <title>Genome-scale phylogeny and comparative genomics of the fungal order Sordariales.</title>
        <authorList>
            <consortium name="Lawrence Berkeley National Laboratory"/>
            <person name="Hensen N."/>
            <person name="Bonometti L."/>
            <person name="Westerberg I."/>
            <person name="Brannstrom I.O."/>
            <person name="Guillou S."/>
            <person name="Cros-Aarteil S."/>
            <person name="Calhoun S."/>
            <person name="Haridas S."/>
            <person name="Kuo A."/>
            <person name="Mondo S."/>
            <person name="Pangilinan J."/>
            <person name="Riley R."/>
            <person name="Labutti K."/>
            <person name="Andreopoulos B."/>
            <person name="Lipzen A."/>
            <person name="Chen C."/>
            <person name="Yanf M."/>
            <person name="Daum C."/>
            <person name="Ng V."/>
            <person name="Clum A."/>
            <person name="Steindorff A."/>
            <person name="Ohm R."/>
            <person name="Martin F."/>
            <person name="Silar P."/>
            <person name="Natvig D."/>
            <person name="Lalanne C."/>
            <person name="Gautier V."/>
            <person name="Ament-Velasquez S.L."/>
            <person name="Kruys A."/>
            <person name="Hutchinson M.I."/>
            <person name="Powell A.J."/>
            <person name="Barry K."/>
            <person name="Miller A.N."/>
            <person name="Grigoriev I.V."/>
            <person name="Debuchy R."/>
            <person name="Gladieux P."/>
            <person name="Thoren M.H."/>
            <person name="Johannesson H."/>
        </authorList>
    </citation>
    <scope>NUCLEOTIDE SEQUENCE</scope>
    <source>
        <strain evidence="2">CBS 606.72</strain>
    </source>
</reference>
<evidence type="ECO:0000313" key="2">
    <source>
        <dbReference type="EMBL" id="KAK0627994.1"/>
    </source>
</evidence>
<evidence type="ECO:0000313" key="3">
    <source>
        <dbReference type="Proteomes" id="UP001175000"/>
    </source>
</evidence>
<comment type="caution">
    <text evidence="2">The sequence shown here is derived from an EMBL/GenBank/DDBJ whole genome shotgun (WGS) entry which is preliminary data.</text>
</comment>
<dbReference type="PANTHER" id="PTHR24148">
    <property type="entry name" value="ANKYRIN REPEAT DOMAIN-CONTAINING PROTEIN 39 HOMOLOG-RELATED"/>
    <property type="match status" value="1"/>
</dbReference>
<protein>
    <recommendedName>
        <fullName evidence="1">Heterokaryon incompatibility domain-containing protein</fullName>
    </recommendedName>
</protein>
<dbReference type="AlphaFoldDB" id="A0AA40C807"/>
<organism evidence="2 3">
    <name type="scientific">Immersiella caudata</name>
    <dbReference type="NCBI Taxonomy" id="314043"/>
    <lineage>
        <taxon>Eukaryota</taxon>
        <taxon>Fungi</taxon>
        <taxon>Dikarya</taxon>
        <taxon>Ascomycota</taxon>
        <taxon>Pezizomycotina</taxon>
        <taxon>Sordariomycetes</taxon>
        <taxon>Sordariomycetidae</taxon>
        <taxon>Sordariales</taxon>
        <taxon>Lasiosphaeriaceae</taxon>
        <taxon>Immersiella</taxon>
    </lineage>
</organism>
<sequence>MTIIVPRLRTSTSRVRAPAEQSEILHATEQPFEHRPLIPPNSVRFLQLKPSDNDTDVPECQFIDRPLSSNPEYEVLSGFWGDEEDALQPLIIEGRTLIASCKLAEALVKFRHQDRARLLWIQSACVDSRNTAERNSQMGQLRCILQQAQRLLIWLGPA</sequence>
<dbReference type="PANTHER" id="PTHR24148:SF64">
    <property type="entry name" value="HETEROKARYON INCOMPATIBILITY DOMAIN-CONTAINING PROTEIN"/>
    <property type="match status" value="1"/>
</dbReference>
<dbReference type="InterPro" id="IPR010730">
    <property type="entry name" value="HET"/>
</dbReference>
<dbReference type="EMBL" id="JAULSU010000002">
    <property type="protein sequence ID" value="KAK0627994.1"/>
    <property type="molecule type" value="Genomic_DNA"/>
</dbReference>
<feature type="domain" description="Heterokaryon incompatibility" evidence="1">
    <location>
        <begin position="73"/>
        <end position="157"/>
    </location>
</feature>
<dbReference type="InterPro" id="IPR052895">
    <property type="entry name" value="HetReg/Transcr_Mod"/>
</dbReference>
<accession>A0AA40C807</accession>
<name>A0AA40C807_9PEZI</name>
<proteinExistence type="predicted"/>
<dbReference type="Proteomes" id="UP001175000">
    <property type="component" value="Unassembled WGS sequence"/>
</dbReference>
<gene>
    <name evidence="2" type="ORF">B0T14DRAFT_420714</name>
</gene>
<dbReference type="Pfam" id="PF06985">
    <property type="entry name" value="HET"/>
    <property type="match status" value="1"/>
</dbReference>
<feature type="non-terminal residue" evidence="2">
    <location>
        <position position="158"/>
    </location>
</feature>
<keyword evidence="3" id="KW-1185">Reference proteome</keyword>